<dbReference type="AlphaFoldDB" id="A0AAW0PJ53"/>
<feature type="coiled-coil region" evidence="1">
    <location>
        <begin position="82"/>
        <end position="124"/>
    </location>
</feature>
<evidence type="ECO:0000313" key="2">
    <source>
        <dbReference type="EMBL" id="KAK7929843.1"/>
    </source>
</evidence>
<evidence type="ECO:0000313" key="3">
    <source>
        <dbReference type="Proteomes" id="UP001460270"/>
    </source>
</evidence>
<dbReference type="Proteomes" id="UP001460270">
    <property type="component" value="Unassembled WGS sequence"/>
</dbReference>
<organism evidence="2 3">
    <name type="scientific">Mugilogobius chulae</name>
    <name type="common">yellowstripe goby</name>
    <dbReference type="NCBI Taxonomy" id="88201"/>
    <lineage>
        <taxon>Eukaryota</taxon>
        <taxon>Metazoa</taxon>
        <taxon>Chordata</taxon>
        <taxon>Craniata</taxon>
        <taxon>Vertebrata</taxon>
        <taxon>Euteleostomi</taxon>
        <taxon>Actinopterygii</taxon>
        <taxon>Neopterygii</taxon>
        <taxon>Teleostei</taxon>
        <taxon>Neoteleostei</taxon>
        <taxon>Acanthomorphata</taxon>
        <taxon>Gobiaria</taxon>
        <taxon>Gobiiformes</taxon>
        <taxon>Gobioidei</taxon>
        <taxon>Gobiidae</taxon>
        <taxon>Gobionellinae</taxon>
        <taxon>Mugilogobius</taxon>
    </lineage>
</organism>
<gene>
    <name evidence="2" type="ORF">WMY93_006238</name>
</gene>
<sequence length="242" mass="27937">MTEIIKEEKQTNQALFEALKERDGTICFQNQTILSLQEEIKTKTEVRKKSLVEVESQGEKEKAWNQDVSENLNKKDMLSGVLEEMNRHVKEEMQALKEACKKSIEEERERLDKNENLRNQKVSESLKVEGMTISIVDQKIVGLQEEQQTSREVYQSLTQLENVQSVNKDLEKMKVKADEPQISLEQKDQTREFHNLKATHIFGSSQPPVTQTTKLQNVLTDIEGTEPEPTDFLITAQEKVFT</sequence>
<keyword evidence="3" id="KW-1185">Reference proteome</keyword>
<keyword evidence="1" id="KW-0175">Coiled coil</keyword>
<evidence type="ECO:0000256" key="1">
    <source>
        <dbReference type="SAM" id="Coils"/>
    </source>
</evidence>
<protein>
    <submittedName>
        <fullName evidence="2">Uncharacterized protein</fullName>
    </submittedName>
</protein>
<reference evidence="3" key="1">
    <citation type="submission" date="2024-04" db="EMBL/GenBank/DDBJ databases">
        <title>Salinicola lusitanus LLJ914,a marine bacterium isolated from the Okinawa Trough.</title>
        <authorList>
            <person name="Li J."/>
        </authorList>
    </citation>
    <scope>NUCLEOTIDE SEQUENCE [LARGE SCALE GENOMIC DNA]</scope>
</reference>
<accession>A0AAW0PJ53</accession>
<dbReference type="EMBL" id="JBBPFD010000004">
    <property type="protein sequence ID" value="KAK7929843.1"/>
    <property type="molecule type" value="Genomic_DNA"/>
</dbReference>
<comment type="caution">
    <text evidence="2">The sequence shown here is derived from an EMBL/GenBank/DDBJ whole genome shotgun (WGS) entry which is preliminary data.</text>
</comment>
<name>A0AAW0PJ53_9GOBI</name>
<proteinExistence type="predicted"/>